<dbReference type="EMBL" id="CAJPEV010000226">
    <property type="protein sequence ID" value="CAG0882652.1"/>
    <property type="molecule type" value="Genomic_DNA"/>
</dbReference>
<organism evidence="2">
    <name type="scientific">Darwinula stevensoni</name>
    <dbReference type="NCBI Taxonomy" id="69355"/>
    <lineage>
        <taxon>Eukaryota</taxon>
        <taxon>Metazoa</taxon>
        <taxon>Ecdysozoa</taxon>
        <taxon>Arthropoda</taxon>
        <taxon>Crustacea</taxon>
        <taxon>Oligostraca</taxon>
        <taxon>Ostracoda</taxon>
        <taxon>Podocopa</taxon>
        <taxon>Podocopida</taxon>
        <taxon>Darwinulocopina</taxon>
        <taxon>Darwinuloidea</taxon>
        <taxon>Darwinulidae</taxon>
        <taxon>Darwinula</taxon>
    </lineage>
</organism>
<protein>
    <submittedName>
        <fullName evidence="2">Uncharacterized protein</fullName>
    </submittedName>
</protein>
<dbReference type="AlphaFoldDB" id="A0A7R8X7T1"/>
<gene>
    <name evidence="2" type="ORF">DSTB1V02_LOCUS2141</name>
</gene>
<sequence>MSQILTLAKQYLTCGFLKAVVDYLKCLGFVEGDLIGLTNFTVDASEIGEEVERRRGRRMKKYTFLKEMKERLRKSGKTSEAKGESMETQGTEPTEVKVEVEVNLDSPPHDPPPPPPLEMEIQPTSTIVKLSSGTTAPWIMYAIYTIEEEPAYEDFGPFLASMSPDGKKKPKISPAKTGEIIPVAYPAGIPKNAKYLGSSASGRLKPSQGQTGQGVWESTRVEYAIRLSEFGILKV</sequence>
<name>A0A7R8X7T1_9CRUS</name>
<reference evidence="2" key="1">
    <citation type="submission" date="2020-11" db="EMBL/GenBank/DDBJ databases">
        <authorList>
            <person name="Tran Van P."/>
        </authorList>
    </citation>
    <scope>NUCLEOTIDE SEQUENCE</scope>
</reference>
<evidence type="ECO:0000313" key="2">
    <source>
        <dbReference type="EMBL" id="CAD7242170.1"/>
    </source>
</evidence>
<dbReference type="Proteomes" id="UP000677054">
    <property type="component" value="Unassembled WGS sequence"/>
</dbReference>
<feature type="region of interest" description="Disordered" evidence="1">
    <location>
        <begin position="71"/>
        <end position="96"/>
    </location>
</feature>
<proteinExistence type="predicted"/>
<evidence type="ECO:0000313" key="3">
    <source>
        <dbReference type="Proteomes" id="UP000677054"/>
    </source>
</evidence>
<dbReference type="EMBL" id="LR899743">
    <property type="protein sequence ID" value="CAD7242170.1"/>
    <property type="molecule type" value="Genomic_DNA"/>
</dbReference>
<evidence type="ECO:0000256" key="1">
    <source>
        <dbReference type="SAM" id="MobiDB-lite"/>
    </source>
</evidence>
<keyword evidence="3" id="KW-1185">Reference proteome</keyword>
<accession>A0A7R8X7T1</accession>